<proteinExistence type="predicted"/>
<comment type="caution">
    <text evidence="2">The sequence shown here is derived from an EMBL/GenBank/DDBJ whole genome shotgun (WGS) entry which is preliminary data.</text>
</comment>
<dbReference type="Proteomes" id="UP000659084">
    <property type="component" value="Unassembled WGS sequence"/>
</dbReference>
<sequence length="223" mass="25463">MKIEKKPLVIAQNVNTHLYGYGRGVIFGIHGKSLSESAKSREKQEKNDIQDAFSFEVKRLKMLPELSHLKMIDSNNASVAVVVSSNIRLLLNKHFPTVKFSVKKTSYNSVSVRWEDGPRSEQVEEITSKFKSGYFNSMEDVYEYSESPFNAVYGGVNYVTLDRHYSDELIEKALTECRETFGNEVPVWADVESYKKGELFNVNLGSLFNDNLQSEIRLKLKSL</sequence>
<accession>A0AAW3X0G9</accession>
<name>A0AAW3X0G9_SERFO</name>
<protein>
    <recommendedName>
        <fullName evidence="1">Large polyvalent protein associated domain-containing protein</fullName>
    </recommendedName>
</protein>
<organism evidence="2 3">
    <name type="scientific">Serratia fonticola</name>
    <dbReference type="NCBI Taxonomy" id="47917"/>
    <lineage>
        <taxon>Bacteria</taxon>
        <taxon>Pseudomonadati</taxon>
        <taxon>Pseudomonadota</taxon>
        <taxon>Gammaproteobacteria</taxon>
        <taxon>Enterobacterales</taxon>
        <taxon>Yersiniaceae</taxon>
        <taxon>Serratia</taxon>
    </lineage>
</organism>
<dbReference type="RefSeq" id="WP_179256344.1">
    <property type="nucleotide sequence ID" value="NZ_JACBIW010000036.1"/>
</dbReference>
<dbReference type="Pfam" id="PF18847">
    <property type="entry name" value="LPD29"/>
    <property type="match status" value="1"/>
</dbReference>
<reference evidence="2" key="1">
    <citation type="submission" date="2020-08" db="EMBL/GenBank/DDBJ databases">
        <title>Food and environmental bacterial isolates.</title>
        <authorList>
            <person name="Richter L."/>
            <person name="Du Plessis E.M."/>
            <person name="Duvenage S."/>
            <person name="Allam M."/>
            <person name="Korsten L."/>
        </authorList>
    </citation>
    <scope>NUCLEOTIDE SEQUENCE</scope>
    <source>
        <strain evidence="2">UPMP2127</strain>
    </source>
</reference>
<dbReference type="AlphaFoldDB" id="A0AAW3X0G9"/>
<evidence type="ECO:0000313" key="3">
    <source>
        <dbReference type="Proteomes" id="UP000659084"/>
    </source>
</evidence>
<dbReference type="EMBL" id="JACNYO010000040">
    <property type="protein sequence ID" value="MBC3215312.1"/>
    <property type="molecule type" value="Genomic_DNA"/>
</dbReference>
<dbReference type="InterPro" id="IPR041311">
    <property type="entry name" value="LPD29"/>
</dbReference>
<evidence type="ECO:0000313" key="2">
    <source>
        <dbReference type="EMBL" id="MBC3215312.1"/>
    </source>
</evidence>
<evidence type="ECO:0000259" key="1">
    <source>
        <dbReference type="Pfam" id="PF18847"/>
    </source>
</evidence>
<gene>
    <name evidence="2" type="ORF">H8J20_24580</name>
</gene>
<feature type="domain" description="Large polyvalent protein associated" evidence="1">
    <location>
        <begin position="85"/>
        <end position="166"/>
    </location>
</feature>